<dbReference type="Proteomes" id="UP000005239">
    <property type="component" value="Unassembled WGS sequence"/>
</dbReference>
<organism evidence="1 2">
    <name type="scientific">Pristionchus pacificus</name>
    <name type="common">Parasitic nematode worm</name>
    <dbReference type="NCBI Taxonomy" id="54126"/>
    <lineage>
        <taxon>Eukaryota</taxon>
        <taxon>Metazoa</taxon>
        <taxon>Ecdysozoa</taxon>
        <taxon>Nematoda</taxon>
        <taxon>Chromadorea</taxon>
        <taxon>Rhabditida</taxon>
        <taxon>Rhabditina</taxon>
        <taxon>Diplogasteromorpha</taxon>
        <taxon>Diplogasteroidea</taxon>
        <taxon>Neodiplogasteridae</taxon>
        <taxon>Pristionchus</taxon>
    </lineage>
</organism>
<dbReference type="OrthoDB" id="5875692at2759"/>
<accession>A0A8R1UIT6</accession>
<proteinExistence type="predicted"/>
<evidence type="ECO:0000313" key="1">
    <source>
        <dbReference type="EnsemblMetazoa" id="PPA32840.1"/>
    </source>
</evidence>
<protein>
    <submittedName>
        <fullName evidence="1">Uncharacterized protein</fullName>
    </submittedName>
</protein>
<sequence>MPLREWTSNHKEVHKAITDSPGEAVTSFLGIRWNVDSDQLILKTTGFSGKEMIKATVLSETMSTYDPMGWAAPALLPARRFQKKITDCDWHSALSAEQQEEWSAIMSDLADRTIIINRYTPVSTEAELHVFSDASGAIGYGAAVYLRSKEEEGYRTVLLMAKSKNTAGWILRFARRMMGEKKSASAWLQPHFQESEMKILTAWEREIAGRLLISEANKEYPPQEDVIRNFGLENDGETWRACTSGATAEDTMAGFALPRFERYWFKSDNTRVLVEANETRVELQATLRKWKLTPVADLETCSMYREVKFHLKADLSMVAILGKDKLENARQSIPVIVKNILSLALISYEYIVIALGTIIVIIFIVAKWGSKSKAE</sequence>
<dbReference type="PANTHER" id="PTHR47331:SF4">
    <property type="entry name" value="PEPTIDASE S1 DOMAIN-CONTAINING PROTEIN"/>
    <property type="match status" value="1"/>
</dbReference>
<keyword evidence="2" id="KW-1185">Reference proteome</keyword>
<evidence type="ECO:0000313" key="2">
    <source>
        <dbReference type="Proteomes" id="UP000005239"/>
    </source>
</evidence>
<reference evidence="1" key="2">
    <citation type="submission" date="2022-06" db="UniProtKB">
        <authorList>
            <consortium name="EnsemblMetazoa"/>
        </authorList>
    </citation>
    <scope>IDENTIFICATION</scope>
    <source>
        <strain evidence="1">PS312</strain>
    </source>
</reference>
<dbReference type="Pfam" id="PF05380">
    <property type="entry name" value="Peptidase_A17"/>
    <property type="match status" value="1"/>
</dbReference>
<gene>
    <name evidence="1" type="primary">WBGene00205700</name>
</gene>
<dbReference type="InterPro" id="IPR008042">
    <property type="entry name" value="Retrotrans_Pao"/>
</dbReference>
<dbReference type="PANTHER" id="PTHR47331">
    <property type="entry name" value="PHD-TYPE DOMAIN-CONTAINING PROTEIN"/>
    <property type="match status" value="1"/>
</dbReference>
<dbReference type="AlphaFoldDB" id="A0A2A6BCY0"/>
<dbReference type="EnsemblMetazoa" id="PPA32840.1">
    <property type="protein sequence ID" value="PPA32840.1"/>
    <property type="gene ID" value="WBGene00205700"/>
</dbReference>
<reference evidence="2" key="1">
    <citation type="journal article" date="2008" name="Nat. Genet.">
        <title>The Pristionchus pacificus genome provides a unique perspective on nematode lifestyle and parasitism.</title>
        <authorList>
            <person name="Dieterich C."/>
            <person name="Clifton S.W."/>
            <person name="Schuster L.N."/>
            <person name="Chinwalla A."/>
            <person name="Delehaunty K."/>
            <person name="Dinkelacker I."/>
            <person name="Fulton L."/>
            <person name="Fulton R."/>
            <person name="Godfrey J."/>
            <person name="Minx P."/>
            <person name="Mitreva M."/>
            <person name="Roeseler W."/>
            <person name="Tian H."/>
            <person name="Witte H."/>
            <person name="Yang S.P."/>
            <person name="Wilson R.K."/>
            <person name="Sommer R.J."/>
        </authorList>
    </citation>
    <scope>NUCLEOTIDE SEQUENCE [LARGE SCALE GENOMIC DNA]</scope>
    <source>
        <strain evidence="2">PS312</strain>
    </source>
</reference>
<name>A0A2A6BCY0_PRIPA</name>
<accession>A0A2A6BCY0</accession>